<name>A0A9W9YR83_9CNID</name>
<evidence type="ECO:0000313" key="3">
    <source>
        <dbReference type="Proteomes" id="UP001163046"/>
    </source>
</evidence>
<feature type="compositionally biased region" description="Basic and acidic residues" evidence="1">
    <location>
        <begin position="259"/>
        <end position="271"/>
    </location>
</feature>
<sequence length="341" mass="38502">MEIPKGVSYFKQFPPNFLVPYGPAIDATDDSKLGKYLKPFNCELLLRPAVFFSEFNATLAENCKILRQDRRDESGLLNGADNLKKFLKENEKLQKKMAPMGKESTEVATRKDVVSVIHSLVSQDDETDEMINKAFEMGNALFSIASHHLAARAMLRNPNKYAQMVQTLSGAEGEFKRRPTVKSMVDFLVNDCLKKKTAFCSANRLDISNELSDILQQEGGSADSDDIDDLDMVTPSPRNNAKPNTQRKKLPRETTLQPRSEKQQESKKENEKKLLMNSTHPQCKAPQSLVLLTTPTNHFLQLVKLTSPHLGSVEEKLTRTRMTTSYHQIPLVVRKAKNHVQ</sequence>
<evidence type="ECO:0000313" key="2">
    <source>
        <dbReference type="EMBL" id="KAJ7359035.1"/>
    </source>
</evidence>
<reference evidence="2" key="1">
    <citation type="submission" date="2023-01" db="EMBL/GenBank/DDBJ databases">
        <title>Genome assembly of the deep-sea coral Lophelia pertusa.</title>
        <authorList>
            <person name="Herrera S."/>
            <person name="Cordes E."/>
        </authorList>
    </citation>
    <scope>NUCLEOTIDE SEQUENCE</scope>
    <source>
        <strain evidence="2">USNM1676648</strain>
        <tissue evidence="2">Polyp</tissue>
    </source>
</reference>
<dbReference type="EMBL" id="MU827313">
    <property type="protein sequence ID" value="KAJ7359035.1"/>
    <property type="molecule type" value="Genomic_DNA"/>
</dbReference>
<protein>
    <submittedName>
        <fullName evidence="2">Uncharacterized protein</fullName>
    </submittedName>
</protein>
<organism evidence="2 3">
    <name type="scientific">Desmophyllum pertusum</name>
    <dbReference type="NCBI Taxonomy" id="174260"/>
    <lineage>
        <taxon>Eukaryota</taxon>
        <taxon>Metazoa</taxon>
        <taxon>Cnidaria</taxon>
        <taxon>Anthozoa</taxon>
        <taxon>Hexacorallia</taxon>
        <taxon>Scleractinia</taxon>
        <taxon>Caryophylliina</taxon>
        <taxon>Caryophylliidae</taxon>
        <taxon>Desmophyllum</taxon>
    </lineage>
</organism>
<gene>
    <name evidence="2" type="ORF">OS493_019942</name>
</gene>
<dbReference type="Proteomes" id="UP001163046">
    <property type="component" value="Unassembled WGS sequence"/>
</dbReference>
<evidence type="ECO:0000256" key="1">
    <source>
        <dbReference type="SAM" id="MobiDB-lite"/>
    </source>
</evidence>
<accession>A0A9W9YR83</accession>
<keyword evidence="3" id="KW-1185">Reference proteome</keyword>
<proteinExistence type="predicted"/>
<dbReference type="AlphaFoldDB" id="A0A9W9YR83"/>
<comment type="caution">
    <text evidence="2">The sequence shown here is derived from an EMBL/GenBank/DDBJ whole genome shotgun (WGS) entry which is preliminary data.</text>
</comment>
<feature type="region of interest" description="Disordered" evidence="1">
    <location>
        <begin position="216"/>
        <end position="271"/>
    </location>
</feature>